<dbReference type="Gene3D" id="3.40.50.300">
    <property type="entry name" value="P-loop containing nucleotide triphosphate hydrolases"/>
    <property type="match status" value="2"/>
</dbReference>
<dbReference type="Pfam" id="PF00270">
    <property type="entry name" value="DEAD"/>
    <property type="match status" value="1"/>
</dbReference>
<dbReference type="OrthoDB" id="10256233at2759"/>
<evidence type="ECO:0000256" key="2">
    <source>
        <dbReference type="ARBA" id="ARBA00022741"/>
    </source>
</evidence>
<evidence type="ECO:0000256" key="5">
    <source>
        <dbReference type="ARBA" id="ARBA00022840"/>
    </source>
</evidence>
<dbReference type="PANTHER" id="PTHR47960">
    <property type="entry name" value="DEAD-BOX ATP-DEPENDENT RNA HELICASE 50"/>
    <property type="match status" value="1"/>
</dbReference>
<dbReference type="InterPro" id="IPR001650">
    <property type="entry name" value="Helicase_C-like"/>
</dbReference>
<dbReference type="STRING" id="92696.A0A4R0RRR2"/>
<proteinExistence type="predicted"/>
<keyword evidence="11" id="KW-1185">Reference proteome</keyword>
<feature type="domain" description="Helicase ATP-binding" evidence="8">
    <location>
        <begin position="79"/>
        <end position="287"/>
    </location>
</feature>
<dbReference type="PROSITE" id="PS51192">
    <property type="entry name" value="HELICASE_ATP_BIND_1"/>
    <property type="match status" value="1"/>
</dbReference>
<dbReference type="Proteomes" id="UP000292702">
    <property type="component" value="Unassembled WGS sequence"/>
</dbReference>
<evidence type="ECO:0000256" key="4">
    <source>
        <dbReference type="ARBA" id="ARBA00022806"/>
    </source>
</evidence>
<evidence type="ECO:0000259" key="8">
    <source>
        <dbReference type="PROSITE" id="PS51192"/>
    </source>
</evidence>
<name>A0A4R0RRR2_9APHY</name>
<feature type="region of interest" description="Disordered" evidence="7">
    <location>
        <begin position="343"/>
        <end position="370"/>
    </location>
</feature>
<keyword evidence="4" id="KW-0347">Helicase</keyword>
<evidence type="ECO:0000256" key="6">
    <source>
        <dbReference type="ARBA" id="ARBA00047984"/>
    </source>
</evidence>
<dbReference type="Pfam" id="PF00271">
    <property type="entry name" value="Helicase_C"/>
    <property type="match status" value="1"/>
</dbReference>
<dbReference type="EC" id="3.6.4.13" evidence="1"/>
<dbReference type="GO" id="GO:0005524">
    <property type="term" value="F:ATP binding"/>
    <property type="evidence" value="ECO:0007669"/>
    <property type="project" value="UniProtKB-KW"/>
</dbReference>
<gene>
    <name evidence="10" type="ORF">EIP91_005532</name>
</gene>
<keyword evidence="2" id="KW-0547">Nucleotide-binding</keyword>
<reference evidence="10 11" key="1">
    <citation type="submission" date="2018-11" db="EMBL/GenBank/DDBJ databases">
        <title>Genome assembly of Steccherinum ochraceum LE-BIN_3174, the white-rot fungus of the Steccherinaceae family (The Residual Polyporoid clade, Polyporales, Basidiomycota).</title>
        <authorList>
            <person name="Fedorova T.V."/>
            <person name="Glazunova O.A."/>
            <person name="Landesman E.O."/>
            <person name="Moiseenko K.V."/>
            <person name="Psurtseva N.V."/>
            <person name="Savinova O.S."/>
            <person name="Shakhova N.V."/>
            <person name="Tyazhelova T.V."/>
            <person name="Vasina D.V."/>
        </authorList>
    </citation>
    <scope>NUCLEOTIDE SEQUENCE [LARGE SCALE GENOMIC DNA]</scope>
    <source>
        <strain evidence="10 11">LE-BIN_3174</strain>
    </source>
</reference>
<comment type="caution">
    <text evidence="10">The sequence shown here is derived from an EMBL/GenBank/DDBJ whole genome shotgun (WGS) entry which is preliminary data.</text>
</comment>
<evidence type="ECO:0000259" key="9">
    <source>
        <dbReference type="PROSITE" id="PS51194"/>
    </source>
</evidence>
<dbReference type="InterPro" id="IPR011545">
    <property type="entry name" value="DEAD/DEAH_box_helicase_dom"/>
</dbReference>
<dbReference type="AlphaFoldDB" id="A0A4R0RRR2"/>
<dbReference type="SUPFAM" id="SSF52540">
    <property type="entry name" value="P-loop containing nucleoside triphosphate hydrolases"/>
    <property type="match status" value="1"/>
</dbReference>
<dbReference type="InterPro" id="IPR014001">
    <property type="entry name" value="Helicase_ATP-bd"/>
</dbReference>
<evidence type="ECO:0000256" key="1">
    <source>
        <dbReference type="ARBA" id="ARBA00012552"/>
    </source>
</evidence>
<dbReference type="PROSITE" id="PS51194">
    <property type="entry name" value="HELICASE_CTER"/>
    <property type="match status" value="1"/>
</dbReference>
<evidence type="ECO:0000313" key="11">
    <source>
        <dbReference type="Proteomes" id="UP000292702"/>
    </source>
</evidence>
<dbReference type="GO" id="GO:0003724">
    <property type="term" value="F:RNA helicase activity"/>
    <property type="evidence" value="ECO:0007669"/>
    <property type="project" value="UniProtKB-EC"/>
</dbReference>
<evidence type="ECO:0000313" key="10">
    <source>
        <dbReference type="EMBL" id="TCD69943.1"/>
    </source>
</evidence>
<dbReference type="GO" id="GO:0003676">
    <property type="term" value="F:nucleic acid binding"/>
    <property type="evidence" value="ECO:0007669"/>
    <property type="project" value="InterPro"/>
</dbReference>
<keyword evidence="5" id="KW-0067">ATP-binding</keyword>
<dbReference type="InterPro" id="IPR027417">
    <property type="entry name" value="P-loop_NTPase"/>
</dbReference>
<evidence type="ECO:0000256" key="7">
    <source>
        <dbReference type="SAM" id="MobiDB-lite"/>
    </source>
</evidence>
<keyword evidence="3" id="KW-0378">Hydrolase</keyword>
<evidence type="ECO:0000256" key="3">
    <source>
        <dbReference type="ARBA" id="ARBA00022801"/>
    </source>
</evidence>
<dbReference type="SMART" id="SM00487">
    <property type="entry name" value="DEXDc"/>
    <property type="match status" value="1"/>
</dbReference>
<feature type="compositionally biased region" description="Polar residues" evidence="7">
    <location>
        <begin position="349"/>
        <end position="360"/>
    </location>
</feature>
<dbReference type="SMART" id="SM00490">
    <property type="entry name" value="HELICc"/>
    <property type="match status" value="1"/>
</dbReference>
<organism evidence="10 11">
    <name type="scientific">Steccherinum ochraceum</name>
    <dbReference type="NCBI Taxonomy" id="92696"/>
    <lineage>
        <taxon>Eukaryota</taxon>
        <taxon>Fungi</taxon>
        <taxon>Dikarya</taxon>
        <taxon>Basidiomycota</taxon>
        <taxon>Agaricomycotina</taxon>
        <taxon>Agaricomycetes</taxon>
        <taxon>Polyporales</taxon>
        <taxon>Steccherinaceae</taxon>
        <taxon>Steccherinum</taxon>
    </lineage>
</organism>
<feature type="domain" description="Helicase C-terminal" evidence="9">
    <location>
        <begin position="388"/>
        <end position="549"/>
    </location>
</feature>
<accession>A0A4R0RRR2</accession>
<dbReference type="EMBL" id="RWJN01000030">
    <property type="protein sequence ID" value="TCD69943.1"/>
    <property type="molecule type" value="Genomic_DNA"/>
</dbReference>
<dbReference type="GO" id="GO:0016787">
    <property type="term" value="F:hydrolase activity"/>
    <property type="evidence" value="ECO:0007669"/>
    <property type="project" value="UniProtKB-KW"/>
</dbReference>
<comment type="catalytic activity">
    <reaction evidence="6">
        <text>ATP + H2O = ADP + phosphate + H(+)</text>
        <dbReference type="Rhea" id="RHEA:13065"/>
        <dbReference type="ChEBI" id="CHEBI:15377"/>
        <dbReference type="ChEBI" id="CHEBI:15378"/>
        <dbReference type="ChEBI" id="CHEBI:30616"/>
        <dbReference type="ChEBI" id="CHEBI:43474"/>
        <dbReference type="ChEBI" id="CHEBI:456216"/>
        <dbReference type="EC" id="3.6.4.13"/>
    </reaction>
</comment>
<protein>
    <recommendedName>
        <fullName evidence="1">RNA helicase</fullName>
        <ecNumber evidence="1">3.6.4.13</ecNumber>
    </recommendedName>
</protein>
<sequence length="552" mass="60090">MTSLLRTYTCNRLIHSTVPLYRTRLPTPTWPSYHTKSLPHEALTNRAFADTGLPRHVLTKLQHAFPHVERPTSTQKAFICAILEGKDVLLSGKTGSGKTFALLLALWARYASQRQSSTVNTAPSLILLPHRDLALQCAYWAYKLDGSNPEDVNPLVQLLLRSSAEPLTDPNRLRNLRNSRSPLVIGTPKAILEVIQADPDALPLQRFSTIVVDEADALVEMPPSNGDSKAMAKFEKKLKAHPKPARQILDLVHHRRAHQPQVVMMSATLNKHHRHWLRQQCGWIGTSGREVAEIHGPSKTADTKLDVAAMADTVVHHALVISNAGEVSNIEGAVSLEEPHALVEENDSSEASLPEASSTVVGPEVDGTEDAPSPLNATALETIAMSFALDVPRVALLVLPASAPVRRAIYDLRCLGVNARGLDVLQSERGGVYLHPEVLAKANVATTALAGGDLDTQTGPTLLVSTLASTRGMDLPELTHVFLLGIPTPNEDPRSTDTYAHMAGRVGRFGKKGKVISVVEEAGKMGKKDEAGWLKHMFEQMGITPAKFEHFD</sequence>